<feature type="signal peptide" evidence="2">
    <location>
        <begin position="1"/>
        <end position="23"/>
    </location>
</feature>
<sequence length="243" mass="26209">MKAGQWKKVVFGTAMAIALLSTANTPSLATTLPFQSDNPLAKVFEQFTSQLGSLQNYVSSILSDKIQPLAESLGGDLQAAIDEAMGALGLPDPTVARKEVEKIGAATDAPVNPVENATNEVDRQITRAVSASTLGKEGQERQKEQIQRTQQSIERVQQQATTAQGEVVTQNVMKQIAQQNAQQAAILGAMRADGLKQQQSQDLANINLTNISRSVDGQNQAKQRETVGQGFQNYRTTAKARLF</sequence>
<accession>A0ABT3B2L5</accession>
<feature type="region of interest" description="Disordered" evidence="1">
    <location>
        <begin position="131"/>
        <end position="150"/>
    </location>
</feature>
<evidence type="ECO:0000256" key="1">
    <source>
        <dbReference type="SAM" id="MobiDB-lite"/>
    </source>
</evidence>
<name>A0ABT3B2L5_9CYAN</name>
<organism evidence="3 4">
    <name type="scientific">Plectonema radiosum NIES-515</name>
    <dbReference type="NCBI Taxonomy" id="2986073"/>
    <lineage>
        <taxon>Bacteria</taxon>
        <taxon>Bacillati</taxon>
        <taxon>Cyanobacteriota</taxon>
        <taxon>Cyanophyceae</taxon>
        <taxon>Oscillatoriophycideae</taxon>
        <taxon>Oscillatoriales</taxon>
        <taxon>Microcoleaceae</taxon>
        <taxon>Plectonema</taxon>
    </lineage>
</organism>
<dbReference type="RefSeq" id="WP_263747261.1">
    <property type="nucleotide sequence ID" value="NZ_JAOWRF010000276.1"/>
</dbReference>
<keyword evidence="4" id="KW-1185">Reference proteome</keyword>
<gene>
    <name evidence="3" type="ORF">OGM63_19210</name>
</gene>
<protein>
    <submittedName>
        <fullName evidence="3">Uncharacterized protein</fullName>
    </submittedName>
</protein>
<comment type="caution">
    <text evidence="3">The sequence shown here is derived from an EMBL/GenBank/DDBJ whole genome shotgun (WGS) entry which is preliminary data.</text>
</comment>
<evidence type="ECO:0000313" key="3">
    <source>
        <dbReference type="EMBL" id="MCV3215615.1"/>
    </source>
</evidence>
<dbReference type="Proteomes" id="UP001526143">
    <property type="component" value="Unassembled WGS sequence"/>
</dbReference>
<keyword evidence="2" id="KW-0732">Signal</keyword>
<dbReference type="EMBL" id="JAOWRF010000276">
    <property type="protein sequence ID" value="MCV3215615.1"/>
    <property type="molecule type" value="Genomic_DNA"/>
</dbReference>
<feature type="chain" id="PRO_5046311010" evidence="2">
    <location>
        <begin position="24"/>
        <end position="243"/>
    </location>
</feature>
<evidence type="ECO:0000313" key="4">
    <source>
        <dbReference type="Proteomes" id="UP001526143"/>
    </source>
</evidence>
<proteinExistence type="predicted"/>
<reference evidence="3 4" key="1">
    <citation type="submission" date="2022-10" db="EMBL/GenBank/DDBJ databases">
        <title>Identification of biosynthetic pathway for the production of the potent trypsin inhibitor radiosumin.</title>
        <authorList>
            <person name="Fewer D.P."/>
            <person name="Delbaje E."/>
            <person name="Ouyang X."/>
            <person name="Agostino P.D."/>
            <person name="Wahlsten M."/>
            <person name="Jokela J."/>
            <person name="Permi P."/>
            <person name="Haapaniemi E."/>
            <person name="Koistinen H."/>
        </authorList>
    </citation>
    <scope>NUCLEOTIDE SEQUENCE [LARGE SCALE GENOMIC DNA]</scope>
    <source>
        <strain evidence="3 4">NIES-515</strain>
    </source>
</reference>
<evidence type="ECO:0000256" key="2">
    <source>
        <dbReference type="SAM" id="SignalP"/>
    </source>
</evidence>
<feature type="compositionally biased region" description="Basic and acidic residues" evidence="1">
    <location>
        <begin position="137"/>
        <end position="146"/>
    </location>
</feature>